<evidence type="ECO:0000313" key="3">
    <source>
        <dbReference type="Proteomes" id="UP000320176"/>
    </source>
</evidence>
<evidence type="ECO:0000313" key="2">
    <source>
        <dbReference type="EMBL" id="TWU04813.1"/>
    </source>
</evidence>
<reference evidence="2 3" key="1">
    <citation type="submission" date="2019-02" db="EMBL/GenBank/DDBJ databases">
        <title>Deep-cultivation of Planctomycetes and their phenomic and genomic characterization uncovers novel biology.</title>
        <authorList>
            <person name="Wiegand S."/>
            <person name="Jogler M."/>
            <person name="Boedeker C."/>
            <person name="Pinto D."/>
            <person name="Vollmers J."/>
            <person name="Rivas-Marin E."/>
            <person name="Kohn T."/>
            <person name="Peeters S.H."/>
            <person name="Heuer A."/>
            <person name="Rast P."/>
            <person name="Oberbeckmann S."/>
            <person name="Bunk B."/>
            <person name="Jeske O."/>
            <person name="Meyerdierks A."/>
            <person name="Storesund J.E."/>
            <person name="Kallscheuer N."/>
            <person name="Luecker S."/>
            <person name="Lage O.M."/>
            <person name="Pohl T."/>
            <person name="Merkel B.J."/>
            <person name="Hornburger P."/>
            <person name="Mueller R.-W."/>
            <person name="Bruemmer F."/>
            <person name="Labrenz M."/>
            <person name="Spormann A.M."/>
            <person name="Op Den Camp H."/>
            <person name="Overmann J."/>
            <person name="Amann R."/>
            <person name="Jetten M.S.M."/>
            <person name="Mascher T."/>
            <person name="Medema M.H."/>
            <person name="Devos D.P."/>
            <person name="Kaster A.-K."/>
            <person name="Ovreas L."/>
            <person name="Rohde M."/>
            <person name="Galperin M.Y."/>
            <person name="Jogler C."/>
        </authorList>
    </citation>
    <scope>NUCLEOTIDE SEQUENCE [LARGE SCALE GENOMIC DNA]</scope>
    <source>
        <strain evidence="2 3">Pla52n</strain>
    </source>
</reference>
<name>A0A5C6AY09_9BACT</name>
<accession>A0A5C6AY09</accession>
<dbReference type="EMBL" id="SJPN01000003">
    <property type="protein sequence ID" value="TWU04813.1"/>
    <property type="molecule type" value="Genomic_DNA"/>
</dbReference>
<gene>
    <name evidence="2" type="ORF">Pla52n_28570</name>
</gene>
<comment type="caution">
    <text evidence="2">The sequence shown here is derived from an EMBL/GenBank/DDBJ whole genome shotgun (WGS) entry which is preliminary data.</text>
</comment>
<dbReference type="Proteomes" id="UP000320176">
    <property type="component" value="Unassembled WGS sequence"/>
</dbReference>
<dbReference type="AlphaFoldDB" id="A0A5C6AY09"/>
<dbReference type="RefSeq" id="WP_197454596.1">
    <property type="nucleotide sequence ID" value="NZ_CP151726.1"/>
</dbReference>
<organism evidence="2 3">
    <name type="scientific">Stieleria varia</name>
    <dbReference type="NCBI Taxonomy" id="2528005"/>
    <lineage>
        <taxon>Bacteria</taxon>
        <taxon>Pseudomonadati</taxon>
        <taxon>Planctomycetota</taxon>
        <taxon>Planctomycetia</taxon>
        <taxon>Pirellulales</taxon>
        <taxon>Pirellulaceae</taxon>
        <taxon>Stieleria</taxon>
    </lineage>
</organism>
<keyword evidence="1" id="KW-0732">Signal</keyword>
<dbReference type="SUPFAM" id="SSF51445">
    <property type="entry name" value="(Trans)glycosidases"/>
    <property type="match status" value="1"/>
</dbReference>
<evidence type="ECO:0008006" key="4">
    <source>
        <dbReference type="Google" id="ProtNLM"/>
    </source>
</evidence>
<sequence precursor="true">MFQIKLLLTGLIAVFTSAAVFAQQGRAISLKSQISHVQPMTGIVLWSDNDDVSKHADAIALEYRYCGYNEVVDASGNYDFGKIDSILDEIAARNHQAVLRFYFCYVGKETTVPEFISSRPDYQETIGISEKQKTHFCDWSNRALQAFTLEFYTKFAQRYDQDPRIAFLQTGFGLWAEYHIYSGPKQMGQTFPSKEYQAVFLRHMDEQFQSLPWSISIDAADNDYTPLEENQELLRLNFGLFDDSFLCKPHPKENAVNWKILGGDRWKRQPAGGEFSYYNKKDQRNALSPEGPNGVSFEDAAKQFHISYMIGNDQPRYQGIQRIRSASMATGYRFRVTAAVVTGKDLVLRVVNEGVAPIYRDAFFAAGTKRSNASLRGLLPGQSMECTISGITEADIQRIFIESDAILPTQRIQFDSDLP</sequence>
<dbReference type="InterPro" id="IPR017853">
    <property type="entry name" value="GH"/>
</dbReference>
<feature type="signal peptide" evidence="1">
    <location>
        <begin position="1"/>
        <end position="22"/>
    </location>
</feature>
<dbReference type="Gene3D" id="3.20.20.80">
    <property type="entry name" value="Glycosidases"/>
    <property type="match status" value="1"/>
</dbReference>
<feature type="chain" id="PRO_5022902083" description="DUF4832 domain-containing protein" evidence="1">
    <location>
        <begin position="23"/>
        <end position="419"/>
    </location>
</feature>
<proteinExistence type="predicted"/>
<protein>
    <recommendedName>
        <fullName evidence="4">DUF4832 domain-containing protein</fullName>
    </recommendedName>
</protein>
<keyword evidence="3" id="KW-1185">Reference proteome</keyword>
<evidence type="ECO:0000256" key="1">
    <source>
        <dbReference type="SAM" id="SignalP"/>
    </source>
</evidence>